<dbReference type="SMART" id="SM00924">
    <property type="entry name" value="MgtE_N"/>
    <property type="match status" value="1"/>
</dbReference>
<evidence type="ECO:0000313" key="3">
    <source>
        <dbReference type="EMBL" id="OUR96345.1"/>
    </source>
</evidence>
<sequence>MGIFKGFNEIQIHFSDALGTKIFNEDGIRIGNLSDFFVDYEEVYPLVLAIQFKNSGQYFYISWDDINEYSHKKIIVKNNAFKGRSRTYPKVTTNKIITSILASQFTGNTVEYPPLGKIVLDRQIVDTAGKKVVRVNDIQLIKAGTNLRVTHAAIGLRSMMRRLGYQSAIDSIIKLVKPNSKYLTSEALINWKFVHAIPNKSIQSSVKLNLSNEDIKELHPADLADILEDLDSHGRGIIFKNLDPKTAAETLSEVDDDLQVTMLRNEDLERAADIIEEMDTDDAADLLHELGEQRAEDIISRIDDDEIQEEIQELLEYKDDTAGGLMSTEYLSVLADDKKDDILKKIYKEHEDLETIYSIYIVDKNEKLIGQCSLRKLITQKDNIEIGEVMNSKDVKSMQVDSGWKEVASFMSKYNLMYAPIINESKELLGIISVDDLLPWLLNER</sequence>
<dbReference type="SUPFAM" id="SSF158791">
    <property type="entry name" value="MgtE N-terminal domain-like"/>
    <property type="match status" value="1"/>
</dbReference>
<organism evidence="3 4">
    <name type="scientific">Halobacteriovorax marinus</name>
    <dbReference type="NCBI Taxonomy" id="97084"/>
    <lineage>
        <taxon>Bacteria</taxon>
        <taxon>Pseudomonadati</taxon>
        <taxon>Bdellovibrionota</taxon>
        <taxon>Bacteriovoracia</taxon>
        <taxon>Bacteriovoracales</taxon>
        <taxon>Halobacteriovoraceae</taxon>
        <taxon>Halobacteriovorax</taxon>
    </lineage>
</organism>
<keyword evidence="1" id="KW-0129">CBS domain</keyword>
<dbReference type="Pfam" id="PF00571">
    <property type="entry name" value="CBS"/>
    <property type="match status" value="2"/>
</dbReference>
<proteinExistence type="predicted"/>
<dbReference type="InterPro" id="IPR046342">
    <property type="entry name" value="CBS_dom_sf"/>
</dbReference>
<evidence type="ECO:0000259" key="2">
    <source>
        <dbReference type="PROSITE" id="PS51371"/>
    </source>
</evidence>
<dbReference type="Pfam" id="PF05239">
    <property type="entry name" value="PRC"/>
    <property type="match status" value="1"/>
</dbReference>
<name>A0A1Y5F6I9_9BACT</name>
<dbReference type="GO" id="GO:0015095">
    <property type="term" value="F:magnesium ion transmembrane transporter activity"/>
    <property type="evidence" value="ECO:0007669"/>
    <property type="project" value="InterPro"/>
</dbReference>
<dbReference type="PANTHER" id="PTHR43773">
    <property type="entry name" value="MAGNESIUM TRANSPORTER MGTE"/>
    <property type="match status" value="1"/>
</dbReference>
<dbReference type="PANTHER" id="PTHR43773:SF1">
    <property type="entry name" value="MAGNESIUM TRANSPORTER MGTE"/>
    <property type="match status" value="1"/>
</dbReference>
<dbReference type="Pfam" id="PF03448">
    <property type="entry name" value="MgtE_N"/>
    <property type="match status" value="1"/>
</dbReference>
<dbReference type="InterPro" id="IPR006668">
    <property type="entry name" value="Mg_transptr_MgtE_intracell_dom"/>
</dbReference>
<reference evidence="4" key="1">
    <citation type="journal article" date="2017" name="Proc. Natl. Acad. Sci. U.S.A.">
        <title>Simulation of Deepwater Horizon oil plume reveals substrate specialization within a complex community of hydrocarbon-degraders.</title>
        <authorList>
            <person name="Hu P."/>
            <person name="Dubinsky E.A."/>
            <person name="Probst A.J."/>
            <person name="Wang J."/>
            <person name="Sieber C.M.K."/>
            <person name="Tom L.M."/>
            <person name="Gardinali P."/>
            <person name="Banfield J.F."/>
            <person name="Atlas R.M."/>
            <person name="Andersen G.L."/>
        </authorList>
    </citation>
    <scope>NUCLEOTIDE SEQUENCE [LARGE SCALE GENOMIC DNA]</scope>
</reference>
<gene>
    <name evidence="3" type="ORF">A9Q84_08290</name>
</gene>
<dbReference type="GO" id="GO:0016020">
    <property type="term" value="C:membrane"/>
    <property type="evidence" value="ECO:0007669"/>
    <property type="project" value="InterPro"/>
</dbReference>
<accession>A0A1Y5F6I9</accession>
<feature type="domain" description="CBS" evidence="2">
    <location>
        <begin position="390"/>
        <end position="445"/>
    </location>
</feature>
<evidence type="ECO:0000256" key="1">
    <source>
        <dbReference type="PROSITE-ProRule" id="PRU00703"/>
    </source>
</evidence>
<dbReference type="InterPro" id="IPR011033">
    <property type="entry name" value="PRC_barrel-like_sf"/>
</dbReference>
<evidence type="ECO:0000313" key="4">
    <source>
        <dbReference type="Proteomes" id="UP000196531"/>
    </source>
</evidence>
<comment type="caution">
    <text evidence="3">The sequence shown here is derived from an EMBL/GenBank/DDBJ whole genome shotgun (WGS) entry which is preliminary data.</text>
</comment>
<dbReference type="InterPro" id="IPR006669">
    <property type="entry name" value="MgtE_transporter"/>
</dbReference>
<protein>
    <recommendedName>
        <fullName evidence="2">CBS domain-containing protein</fullName>
    </recommendedName>
</protein>
<dbReference type="PROSITE" id="PS51371">
    <property type="entry name" value="CBS"/>
    <property type="match status" value="1"/>
</dbReference>
<dbReference type="Proteomes" id="UP000196531">
    <property type="component" value="Unassembled WGS sequence"/>
</dbReference>
<dbReference type="Gene3D" id="1.25.60.10">
    <property type="entry name" value="MgtE N-terminal domain-like"/>
    <property type="match status" value="1"/>
</dbReference>
<dbReference type="SUPFAM" id="SSF54631">
    <property type="entry name" value="CBS-domain pair"/>
    <property type="match status" value="1"/>
</dbReference>
<dbReference type="EMBL" id="MAAO01000006">
    <property type="protein sequence ID" value="OUR96345.1"/>
    <property type="molecule type" value="Genomic_DNA"/>
</dbReference>
<dbReference type="CDD" id="cd04606">
    <property type="entry name" value="CBS_pair_Mg_transporter"/>
    <property type="match status" value="1"/>
</dbReference>
<dbReference type="InterPro" id="IPR038076">
    <property type="entry name" value="MgtE_N_sf"/>
</dbReference>
<dbReference type="AlphaFoldDB" id="A0A1Y5F6I9"/>
<dbReference type="InterPro" id="IPR027275">
    <property type="entry name" value="PRC-brl_dom"/>
</dbReference>
<dbReference type="Gene3D" id="3.10.580.10">
    <property type="entry name" value="CBS-domain"/>
    <property type="match status" value="1"/>
</dbReference>
<dbReference type="SUPFAM" id="SSF50346">
    <property type="entry name" value="PRC-barrel domain"/>
    <property type="match status" value="1"/>
</dbReference>
<dbReference type="InterPro" id="IPR000644">
    <property type="entry name" value="CBS_dom"/>
</dbReference>